<sequence>MGDAHGGPLVRRPLDMTSRRGRPAARVALAGGASIARRAVLR</sequence>
<name>A3NWG7_BURP0</name>
<dbReference type="Proteomes" id="UP000006738">
    <property type="component" value="Chromosome I"/>
</dbReference>
<evidence type="ECO:0000313" key="3">
    <source>
        <dbReference type="Proteomes" id="UP000006738"/>
    </source>
</evidence>
<dbReference type="EMBL" id="CP000572">
    <property type="protein sequence ID" value="ABN90487.1"/>
    <property type="molecule type" value="Genomic_DNA"/>
</dbReference>
<organism evidence="2 3">
    <name type="scientific">Burkholderia pseudomallei (strain 1106a)</name>
    <dbReference type="NCBI Taxonomy" id="357348"/>
    <lineage>
        <taxon>Bacteria</taxon>
        <taxon>Pseudomonadati</taxon>
        <taxon>Pseudomonadota</taxon>
        <taxon>Betaproteobacteria</taxon>
        <taxon>Burkholderiales</taxon>
        <taxon>Burkholderiaceae</taxon>
        <taxon>Burkholderia</taxon>
        <taxon>pseudomallei group</taxon>
    </lineage>
</organism>
<reference evidence="2 3" key="1">
    <citation type="submission" date="2007-02" db="EMBL/GenBank/DDBJ databases">
        <authorList>
            <person name="DeShazer D."/>
            <person name="Woods D.E."/>
            <person name="Nierman W.C."/>
        </authorList>
    </citation>
    <scope>NUCLEOTIDE SEQUENCE [LARGE SCALE GENOMIC DNA]</scope>
    <source>
        <strain evidence="2 3">1106a</strain>
    </source>
</reference>
<dbReference type="HOGENOM" id="CLU_3248410_0_0_4"/>
<dbReference type="AlphaFoldDB" id="A3NWG7"/>
<proteinExistence type="predicted"/>
<gene>
    <name evidence="2" type="ordered locus">BURPS1106A_2428</name>
</gene>
<evidence type="ECO:0000313" key="2">
    <source>
        <dbReference type="EMBL" id="ABN90487.1"/>
    </source>
</evidence>
<accession>A3NWG7</accession>
<feature type="region of interest" description="Disordered" evidence="1">
    <location>
        <begin position="1"/>
        <end position="22"/>
    </location>
</feature>
<dbReference type="KEGG" id="bpl:BURPS1106A_2428"/>
<evidence type="ECO:0000256" key="1">
    <source>
        <dbReference type="SAM" id="MobiDB-lite"/>
    </source>
</evidence>
<protein>
    <submittedName>
        <fullName evidence="2">Uncharacterized protein</fullName>
    </submittedName>
</protein>